<dbReference type="Proteomes" id="UP001595824">
    <property type="component" value="Unassembled WGS sequence"/>
</dbReference>
<dbReference type="EMBL" id="JBHSDP010000011">
    <property type="protein sequence ID" value="MFC4328303.1"/>
    <property type="molecule type" value="Genomic_DNA"/>
</dbReference>
<dbReference type="InterPro" id="IPR050678">
    <property type="entry name" value="DNA_Partitioning_ATPase"/>
</dbReference>
<feature type="domain" description="CobQ/CobB/MinD/ParA nucleotide binding" evidence="1">
    <location>
        <begin position="32"/>
        <end position="207"/>
    </location>
</feature>
<dbReference type="PANTHER" id="PTHR13696">
    <property type="entry name" value="P-LOOP CONTAINING NUCLEOSIDE TRIPHOSPHATE HYDROLASE"/>
    <property type="match status" value="1"/>
</dbReference>
<accession>A0ABV8TCI7</accession>
<name>A0ABV8TCI7_9ACTN</name>
<dbReference type="Pfam" id="PF01656">
    <property type="entry name" value="CbiA"/>
    <property type="match status" value="1"/>
</dbReference>
<protein>
    <submittedName>
        <fullName evidence="2">AAA family ATPase</fullName>
    </submittedName>
</protein>
<reference evidence="3" key="1">
    <citation type="journal article" date="2019" name="Int. J. Syst. Evol. Microbiol.">
        <title>The Global Catalogue of Microorganisms (GCM) 10K type strain sequencing project: providing services to taxonomists for standard genome sequencing and annotation.</title>
        <authorList>
            <consortium name="The Broad Institute Genomics Platform"/>
            <consortium name="The Broad Institute Genome Sequencing Center for Infectious Disease"/>
            <person name="Wu L."/>
            <person name="Ma J."/>
        </authorList>
    </citation>
    <scope>NUCLEOTIDE SEQUENCE [LARGE SCALE GENOMIC DNA]</scope>
    <source>
        <strain evidence="3">PCU 347</strain>
    </source>
</reference>
<dbReference type="InterPro" id="IPR027417">
    <property type="entry name" value="P-loop_NTPase"/>
</dbReference>
<sequence length="237" mass="26196">MPEATLNRAMVRKVRKLLGIPLEQAGRAVILAIGGIKGGIGKSTTAIYLAMVWAAMGLKVLVIDADPKSGTSRKWKRRAKEAKKELPFDVQTHPSEDLEDRIADEEWHLKYDLIVIDTGGDNDRVLQAAYRIADYMLLTASPSPVDLDTLTDSARTAVGKGGEVRNIPVALLLTNVKSERMAVKAKRAMRKEGLPVLSTVVKHRTAYQDSYGLVPTRLFDYPAVQYELDNPREEITA</sequence>
<proteinExistence type="predicted"/>
<dbReference type="CDD" id="cd02042">
    <property type="entry name" value="ParAB_family"/>
    <property type="match status" value="1"/>
</dbReference>
<dbReference type="InterPro" id="IPR002586">
    <property type="entry name" value="CobQ/CobB/MinD/ParA_Nub-bd_dom"/>
</dbReference>
<evidence type="ECO:0000313" key="3">
    <source>
        <dbReference type="Proteomes" id="UP001595824"/>
    </source>
</evidence>
<keyword evidence="3" id="KW-1185">Reference proteome</keyword>
<dbReference type="PANTHER" id="PTHR13696:SF99">
    <property type="entry name" value="COBYRINIC ACID AC-DIAMIDE SYNTHASE"/>
    <property type="match status" value="1"/>
</dbReference>
<comment type="caution">
    <text evidence="2">The sequence shown here is derived from an EMBL/GenBank/DDBJ whole genome shotgun (WGS) entry which is preliminary data.</text>
</comment>
<gene>
    <name evidence="2" type="ORF">ACFPC0_10745</name>
</gene>
<evidence type="ECO:0000259" key="1">
    <source>
        <dbReference type="Pfam" id="PF01656"/>
    </source>
</evidence>
<organism evidence="2 3">
    <name type="scientific">Streptomyces andamanensis</name>
    <dbReference type="NCBI Taxonomy" id="1565035"/>
    <lineage>
        <taxon>Bacteria</taxon>
        <taxon>Bacillati</taxon>
        <taxon>Actinomycetota</taxon>
        <taxon>Actinomycetes</taxon>
        <taxon>Kitasatosporales</taxon>
        <taxon>Streptomycetaceae</taxon>
        <taxon>Streptomyces</taxon>
    </lineage>
</organism>
<dbReference type="SUPFAM" id="SSF52540">
    <property type="entry name" value="P-loop containing nucleoside triphosphate hydrolases"/>
    <property type="match status" value="1"/>
</dbReference>
<dbReference type="Gene3D" id="3.40.50.300">
    <property type="entry name" value="P-loop containing nucleotide triphosphate hydrolases"/>
    <property type="match status" value="1"/>
</dbReference>
<dbReference type="RefSeq" id="WP_381738465.1">
    <property type="nucleotide sequence ID" value="NZ_JBHSDP010000011.1"/>
</dbReference>
<evidence type="ECO:0000313" key="2">
    <source>
        <dbReference type="EMBL" id="MFC4328303.1"/>
    </source>
</evidence>